<dbReference type="PANTHER" id="PTHR12131:SF1">
    <property type="entry name" value="ATP-DEPENDENT RNA HELICASE SUPV3L1, MITOCHONDRIAL-RELATED"/>
    <property type="match status" value="1"/>
</dbReference>
<dbReference type="Pfam" id="PF00271">
    <property type="entry name" value="Helicase_C"/>
    <property type="match status" value="1"/>
</dbReference>
<dbReference type="PROSITE" id="PS51192">
    <property type="entry name" value="HELICASE_ATP_BIND_1"/>
    <property type="match status" value="1"/>
</dbReference>
<evidence type="ECO:0000256" key="4">
    <source>
        <dbReference type="ARBA" id="ARBA00022840"/>
    </source>
</evidence>
<evidence type="ECO:0000256" key="3">
    <source>
        <dbReference type="ARBA" id="ARBA00022806"/>
    </source>
</evidence>
<dbReference type="GO" id="GO:0005524">
    <property type="term" value="F:ATP binding"/>
    <property type="evidence" value="ECO:0007669"/>
    <property type="project" value="UniProtKB-KW"/>
</dbReference>
<dbReference type="SMART" id="SM00487">
    <property type="entry name" value="DEXDc"/>
    <property type="match status" value="1"/>
</dbReference>
<accession>A0A1G1L1W5</accession>
<protein>
    <recommendedName>
        <fullName evidence="9">DEAD/DEAH box helicase</fullName>
    </recommendedName>
</protein>
<dbReference type="AlphaFoldDB" id="A0A1G1L1W5"/>
<comment type="caution">
    <text evidence="7">The sequence shown here is derived from an EMBL/GenBank/DDBJ whole genome shotgun (WGS) entry which is preliminary data.</text>
</comment>
<dbReference type="GO" id="GO:0070478">
    <property type="term" value="P:nuclear-transcribed mRNA catabolic process, 3'-5' exonucleolytic nonsense-mediated decay"/>
    <property type="evidence" value="ECO:0007669"/>
    <property type="project" value="TreeGrafter"/>
</dbReference>
<reference evidence="7 8" key="1">
    <citation type="journal article" date="2016" name="Nat. Commun.">
        <title>Thousands of microbial genomes shed light on interconnected biogeochemical processes in an aquifer system.</title>
        <authorList>
            <person name="Anantharaman K."/>
            <person name="Brown C.T."/>
            <person name="Hug L.A."/>
            <person name="Sharon I."/>
            <person name="Castelle C.J."/>
            <person name="Probst A.J."/>
            <person name="Thomas B.C."/>
            <person name="Singh A."/>
            <person name="Wilkins M.J."/>
            <person name="Karaoz U."/>
            <person name="Brodie E.L."/>
            <person name="Williams K.H."/>
            <person name="Hubbard S.S."/>
            <person name="Banfield J.F."/>
        </authorList>
    </citation>
    <scope>NUCLEOTIDE SEQUENCE [LARGE SCALE GENOMIC DNA]</scope>
</reference>
<keyword evidence="4" id="KW-0067">ATP-binding</keyword>
<keyword evidence="3" id="KW-0347">Helicase</keyword>
<evidence type="ECO:0000313" key="7">
    <source>
        <dbReference type="EMBL" id="OGW99108.1"/>
    </source>
</evidence>
<feature type="domain" description="Helicase C-terminal" evidence="6">
    <location>
        <begin position="231"/>
        <end position="431"/>
    </location>
</feature>
<dbReference type="GO" id="GO:0016787">
    <property type="term" value="F:hydrolase activity"/>
    <property type="evidence" value="ECO:0007669"/>
    <property type="project" value="UniProtKB-KW"/>
</dbReference>
<dbReference type="GO" id="GO:0055087">
    <property type="term" value="C:Ski complex"/>
    <property type="evidence" value="ECO:0007669"/>
    <property type="project" value="TreeGrafter"/>
</dbReference>
<gene>
    <name evidence="7" type="ORF">A3G33_07685</name>
</gene>
<dbReference type="InterPro" id="IPR050699">
    <property type="entry name" value="RNA-DNA_Helicase"/>
</dbReference>
<dbReference type="Pfam" id="PF00270">
    <property type="entry name" value="DEAD"/>
    <property type="match status" value="1"/>
</dbReference>
<evidence type="ECO:0000256" key="1">
    <source>
        <dbReference type="ARBA" id="ARBA00022741"/>
    </source>
</evidence>
<dbReference type="PANTHER" id="PTHR12131">
    <property type="entry name" value="ATP-DEPENDENT RNA AND DNA HELICASE"/>
    <property type="match status" value="1"/>
</dbReference>
<dbReference type="Pfam" id="PF08148">
    <property type="entry name" value="DSHCT"/>
    <property type="match status" value="1"/>
</dbReference>
<dbReference type="SUPFAM" id="SSF52540">
    <property type="entry name" value="P-loop containing nucleoside triphosphate hydrolases"/>
    <property type="match status" value="1"/>
</dbReference>
<dbReference type="GO" id="GO:0003676">
    <property type="term" value="F:nucleic acid binding"/>
    <property type="evidence" value="ECO:0007669"/>
    <property type="project" value="InterPro"/>
</dbReference>
<dbReference type="InterPro" id="IPR014001">
    <property type="entry name" value="Helicase_ATP-bd"/>
</dbReference>
<dbReference type="InterPro" id="IPR001650">
    <property type="entry name" value="Helicase_C-like"/>
</dbReference>
<dbReference type="InterPro" id="IPR012961">
    <property type="entry name" value="Ski2/MTR4_C"/>
</dbReference>
<evidence type="ECO:0000256" key="2">
    <source>
        <dbReference type="ARBA" id="ARBA00022801"/>
    </source>
</evidence>
<dbReference type="SMART" id="SM00490">
    <property type="entry name" value="HELICc"/>
    <property type="match status" value="1"/>
</dbReference>
<evidence type="ECO:0000259" key="6">
    <source>
        <dbReference type="PROSITE" id="PS51194"/>
    </source>
</evidence>
<dbReference type="InterPro" id="IPR011545">
    <property type="entry name" value="DEAD/DEAH_box_helicase_dom"/>
</dbReference>
<dbReference type="InterPro" id="IPR027417">
    <property type="entry name" value="P-loop_NTPase"/>
</dbReference>
<name>A0A1G1L1W5_9BACT</name>
<dbReference type="EMBL" id="MHFR01000014">
    <property type="protein sequence ID" value="OGW99108.1"/>
    <property type="molecule type" value="Genomic_DNA"/>
</dbReference>
<keyword evidence="2" id="KW-0378">Hydrolase</keyword>
<evidence type="ECO:0000259" key="5">
    <source>
        <dbReference type="PROSITE" id="PS51192"/>
    </source>
</evidence>
<dbReference type="CDD" id="cd18795">
    <property type="entry name" value="SF2_C_Ski2"/>
    <property type="match status" value="1"/>
</dbReference>
<keyword evidence="1" id="KW-0547">Nucleotide-binding</keyword>
<dbReference type="Gene3D" id="3.40.50.300">
    <property type="entry name" value="P-loop containing nucleotide triphosphate hydrolases"/>
    <property type="match status" value="2"/>
</dbReference>
<proteinExistence type="predicted"/>
<evidence type="ECO:0008006" key="9">
    <source>
        <dbReference type="Google" id="ProtNLM"/>
    </source>
</evidence>
<dbReference type="GO" id="GO:0004386">
    <property type="term" value="F:helicase activity"/>
    <property type="evidence" value="ECO:0007669"/>
    <property type="project" value="UniProtKB-KW"/>
</dbReference>
<dbReference type="SMART" id="SM01142">
    <property type="entry name" value="DSHCT"/>
    <property type="match status" value="1"/>
</dbReference>
<feature type="domain" description="Helicase ATP-binding" evidence="5">
    <location>
        <begin position="13"/>
        <end position="171"/>
    </location>
</feature>
<dbReference type="PROSITE" id="PS51194">
    <property type="entry name" value="HELICASE_CTER"/>
    <property type="match status" value="1"/>
</dbReference>
<evidence type="ECO:0000313" key="8">
    <source>
        <dbReference type="Proteomes" id="UP000178187"/>
    </source>
</evidence>
<dbReference type="Gene3D" id="1.10.3380.30">
    <property type="match status" value="1"/>
</dbReference>
<dbReference type="Proteomes" id="UP000178187">
    <property type="component" value="Unassembled WGS sequence"/>
</dbReference>
<sequence>MTIQLDPFQEESIEKIKAGHSVLVSAPTGAGKTLIAEYAIDQAISAGENVIYTAPIKALSNQKYRDFRARYGDDYVGILTGDVSINPDARILIMTTEIYRNCLFDHSARIDKIGCIIFDEIHYLDDPERGTVWEEAILFTPLQTRILALSATVPNVQQLADWIQSIHDRPISVVIHNERPVPLHFQFQCQGQILNHMKELRSQGYLNRESWRLTSREKRYGYRPMRAKPNRLDQLLKHLQENRNLPAIYFAFGRRRTEYLAREAAQFNFLTDEERTKIKETYQSLLVRHDFESEASAYELQDLIEHGIAYHHAGMLPTLKEIIEQLFTSRLIKVIFTTETFALGINMPARSVIFDELSKFYGTGFDFLTTRDFYQMAGRAGRRGMDEEGFVIIRINPQDIPFPEVGRVLFGQPEAIESQFNTTYATLLNLYRQLGRKELFRIYPKTFHYFQSYNKKRREDGANLIARKLDFLDELGYLAAESITPKGEFAASIFGYELLLSEMHEEGVLEDLDEMKLNILLSGLIFEPRKGDHLPRLRPYQAQIQRATEQYFRAIYKKEWKYKIHPYTKAPHFHLAPVVEAWTRGVVFSDLLSLTTTDEGELVRHFRMIIQLLRELQYAPRSSDRLRQMAASAREKINRGVVDAEKQLRA</sequence>
<organism evidence="7 8">
    <name type="scientific">Candidatus Danuiimicrobium aquiferis</name>
    <dbReference type="NCBI Taxonomy" id="1801832"/>
    <lineage>
        <taxon>Bacteria</taxon>
        <taxon>Pseudomonadati</taxon>
        <taxon>Candidatus Omnitrophota</taxon>
        <taxon>Candidatus Danuiimicrobium</taxon>
    </lineage>
</organism>